<organism evidence="9 10">
    <name type="scientific">Plectosphaerella plurivora</name>
    <dbReference type="NCBI Taxonomy" id="936078"/>
    <lineage>
        <taxon>Eukaryota</taxon>
        <taxon>Fungi</taxon>
        <taxon>Dikarya</taxon>
        <taxon>Ascomycota</taxon>
        <taxon>Pezizomycotina</taxon>
        <taxon>Sordariomycetes</taxon>
        <taxon>Hypocreomycetidae</taxon>
        <taxon>Glomerellales</taxon>
        <taxon>Plectosphaerellaceae</taxon>
        <taxon>Plectosphaerella</taxon>
    </lineage>
</organism>
<evidence type="ECO:0000256" key="5">
    <source>
        <dbReference type="ARBA" id="ARBA00038359"/>
    </source>
</evidence>
<feature type="transmembrane region" description="Helical" evidence="7">
    <location>
        <begin position="206"/>
        <end position="230"/>
    </location>
</feature>
<evidence type="ECO:0000313" key="9">
    <source>
        <dbReference type="EMBL" id="KAH6665297.1"/>
    </source>
</evidence>
<evidence type="ECO:0000313" key="10">
    <source>
        <dbReference type="Proteomes" id="UP000770015"/>
    </source>
</evidence>
<dbReference type="EMBL" id="JAGSXJ010000038">
    <property type="protein sequence ID" value="KAH6665297.1"/>
    <property type="molecule type" value="Genomic_DNA"/>
</dbReference>
<dbReference type="Proteomes" id="UP000770015">
    <property type="component" value="Unassembled WGS sequence"/>
</dbReference>
<dbReference type="PANTHER" id="PTHR33048">
    <property type="entry name" value="PTH11-LIKE INTEGRAL MEMBRANE PROTEIN (AFU_ORTHOLOGUE AFUA_5G11245)"/>
    <property type="match status" value="1"/>
</dbReference>
<feature type="transmembrane region" description="Helical" evidence="7">
    <location>
        <begin position="50"/>
        <end position="70"/>
    </location>
</feature>
<evidence type="ECO:0000259" key="8">
    <source>
        <dbReference type="Pfam" id="PF20684"/>
    </source>
</evidence>
<feature type="transmembrane region" description="Helical" evidence="7">
    <location>
        <begin position="14"/>
        <end position="38"/>
    </location>
</feature>
<feature type="region of interest" description="Disordered" evidence="6">
    <location>
        <begin position="284"/>
        <end position="313"/>
    </location>
</feature>
<keyword evidence="3 7" id="KW-1133">Transmembrane helix</keyword>
<evidence type="ECO:0000256" key="1">
    <source>
        <dbReference type="ARBA" id="ARBA00004141"/>
    </source>
</evidence>
<feature type="region of interest" description="Disordered" evidence="6">
    <location>
        <begin position="386"/>
        <end position="416"/>
    </location>
</feature>
<feature type="transmembrane region" description="Helical" evidence="7">
    <location>
        <begin position="242"/>
        <end position="262"/>
    </location>
</feature>
<keyword evidence="4 7" id="KW-0472">Membrane</keyword>
<evidence type="ECO:0000256" key="6">
    <source>
        <dbReference type="SAM" id="MobiDB-lite"/>
    </source>
</evidence>
<keyword evidence="10" id="KW-1185">Reference proteome</keyword>
<dbReference type="PANTHER" id="PTHR33048:SF47">
    <property type="entry name" value="INTEGRAL MEMBRANE PROTEIN-RELATED"/>
    <property type="match status" value="1"/>
</dbReference>
<feature type="compositionally biased region" description="Basic residues" evidence="6">
    <location>
        <begin position="398"/>
        <end position="408"/>
    </location>
</feature>
<gene>
    <name evidence="9" type="ORF">F5X68DRAFT_143606</name>
</gene>
<dbReference type="InterPro" id="IPR052337">
    <property type="entry name" value="SAT4-like"/>
</dbReference>
<proteinExistence type="inferred from homology"/>
<comment type="similarity">
    <text evidence="5">Belongs to the SAT4 family.</text>
</comment>
<reference evidence="9" key="1">
    <citation type="journal article" date="2021" name="Nat. Commun.">
        <title>Genetic determinants of endophytism in the Arabidopsis root mycobiome.</title>
        <authorList>
            <person name="Mesny F."/>
            <person name="Miyauchi S."/>
            <person name="Thiergart T."/>
            <person name="Pickel B."/>
            <person name="Atanasova L."/>
            <person name="Karlsson M."/>
            <person name="Huettel B."/>
            <person name="Barry K.W."/>
            <person name="Haridas S."/>
            <person name="Chen C."/>
            <person name="Bauer D."/>
            <person name="Andreopoulos W."/>
            <person name="Pangilinan J."/>
            <person name="LaButti K."/>
            <person name="Riley R."/>
            <person name="Lipzen A."/>
            <person name="Clum A."/>
            <person name="Drula E."/>
            <person name="Henrissat B."/>
            <person name="Kohler A."/>
            <person name="Grigoriev I.V."/>
            <person name="Martin F.M."/>
            <person name="Hacquard S."/>
        </authorList>
    </citation>
    <scope>NUCLEOTIDE SEQUENCE</scope>
    <source>
        <strain evidence="9">MPI-SDFR-AT-0117</strain>
    </source>
</reference>
<comment type="caution">
    <text evidence="9">The sequence shown here is derived from an EMBL/GenBank/DDBJ whole genome shotgun (WGS) entry which is preliminary data.</text>
</comment>
<feature type="transmembrane region" description="Helical" evidence="7">
    <location>
        <begin position="90"/>
        <end position="116"/>
    </location>
</feature>
<dbReference type="AlphaFoldDB" id="A0A9P8V1M0"/>
<protein>
    <recommendedName>
        <fullName evidence="8">Rhodopsin domain-containing protein</fullName>
    </recommendedName>
</protein>
<dbReference type="Pfam" id="PF20684">
    <property type="entry name" value="Fung_rhodopsin"/>
    <property type="match status" value="1"/>
</dbReference>
<evidence type="ECO:0000256" key="2">
    <source>
        <dbReference type="ARBA" id="ARBA00022692"/>
    </source>
</evidence>
<keyword evidence="2 7" id="KW-0812">Transmembrane</keyword>
<evidence type="ECO:0000256" key="7">
    <source>
        <dbReference type="SAM" id="Phobius"/>
    </source>
</evidence>
<feature type="domain" description="Rhodopsin" evidence="8">
    <location>
        <begin position="34"/>
        <end position="268"/>
    </location>
</feature>
<dbReference type="InterPro" id="IPR049326">
    <property type="entry name" value="Rhodopsin_dom_fungi"/>
</dbReference>
<dbReference type="GO" id="GO:0016020">
    <property type="term" value="C:membrane"/>
    <property type="evidence" value="ECO:0007669"/>
    <property type="project" value="UniProtKB-SubCell"/>
</dbReference>
<sequence length="437" mass="48867">MDAPLLLEPDVSRATISIAVTATVLGLALLAVFLRLYTRIFVLKNVGWDDYAAVISFLMAFACGFCMLYNVKYGHGRHIYYLAPMDIQNYVQLIYFVVIFYNAGLMAVKVTFLIQYWRVLAIGRYRKVLITATVIVVGWCVAVILVETFSCAPIKKYWIPDTPGHCLPNYPRWYVNAAGNITTDIIVFVLPLPVISKLNLAKGHKIVLLGIFCLGFFTVSISIIRIPYLSVDADLTWKNVELAAWSVSEICSGIVCSCLLTFRPLVARWGPRLAARLSHRSASHHTHNDTIRHSVSAKTWPAERTAPPRPLRTPESMDSLYNHLFADVHRELKTGDSDSRDAEHGEIAIGYAPGQSFSYSGEPMGWVRPPPDQPGVMAHVETHISGGPMEMSSTRSQSRSRSRGRLHRLLSDERTSGTVQEMPLAHLGTQGERIQFY</sequence>
<name>A0A9P8V1M0_9PEZI</name>
<evidence type="ECO:0000256" key="3">
    <source>
        <dbReference type="ARBA" id="ARBA00022989"/>
    </source>
</evidence>
<dbReference type="OrthoDB" id="3648173at2759"/>
<feature type="transmembrane region" description="Helical" evidence="7">
    <location>
        <begin position="173"/>
        <end position="194"/>
    </location>
</feature>
<accession>A0A9P8V1M0</accession>
<feature type="transmembrane region" description="Helical" evidence="7">
    <location>
        <begin position="128"/>
        <end position="146"/>
    </location>
</feature>
<comment type="subcellular location">
    <subcellularLocation>
        <location evidence="1">Membrane</location>
        <topology evidence="1">Multi-pass membrane protein</topology>
    </subcellularLocation>
</comment>
<evidence type="ECO:0000256" key="4">
    <source>
        <dbReference type="ARBA" id="ARBA00023136"/>
    </source>
</evidence>